<dbReference type="eggNOG" id="KOG4177">
    <property type="taxonomic scope" value="Eukaryota"/>
</dbReference>
<evidence type="ECO:0000256" key="2">
    <source>
        <dbReference type="ARBA" id="ARBA00023043"/>
    </source>
</evidence>
<dbReference type="Gene3D" id="1.25.40.20">
    <property type="entry name" value="Ankyrin repeat-containing domain"/>
    <property type="match status" value="3"/>
</dbReference>
<gene>
    <name evidence="4" type="ORF">COCMIDRAFT_8904</name>
</gene>
<evidence type="ECO:0000256" key="3">
    <source>
        <dbReference type="PROSITE-ProRule" id="PRU00023"/>
    </source>
</evidence>
<dbReference type="PRINTS" id="PR01415">
    <property type="entry name" value="ANKYRIN"/>
</dbReference>
<dbReference type="InterPro" id="IPR051165">
    <property type="entry name" value="Multifunctional_ANK_Repeat"/>
</dbReference>
<feature type="repeat" description="ANK" evidence="3">
    <location>
        <begin position="255"/>
        <end position="292"/>
    </location>
</feature>
<keyword evidence="5" id="KW-1185">Reference proteome</keyword>
<keyword evidence="1" id="KW-0677">Repeat</keyword>
<dbReference type="PANTHER" id="PTHR24123:SF33">
    <property type="entry name" value="PROTEIN HOS4"/>
    <property type="match status" value="1"/>
</dbReference>
<accession>W6ZCA2</accession>
<dbReference type="Pfam" id="PF12796">
    <property type="entry name" value="Ank_2"/>
    <property type="match status" value="3"/>
</dbReference>
<protein>
    <submittedName>
        <fullName evidence="4">Uncharacterized protein</fullName>
    </submittedName>
</protein>
<dbReference type="EMBL" id="KI964106">
    <property type="protein sequence ID" value="EUC41371.1"/>
    <property type="molecule type" value="Genomic_DNA"/>
</dbReference>
<reference evidence="4 5" key="1">
    <citation type="journal article" date="2013" name="PLoS Genet.">
        <title>Comparative genome structure, secondary metabolite, and effector coding capacity across Cochliobolus pathogens.</title>
        <authorList>
            <person name="Condon B.J."/>
            <person name="Leng Y."/>
            <person name="Wu D."/>
            <person name="Bushley K.E."/>
            <person name="Ohm R.A."/>
            <person name="Otillar R."/>
            <person name="Martin J."/>
            <person name="Schackwitz W."/>
            <person name="Grimwood J."/>
            <person name="MohdZainudin N."/>
            <person name="Xue C."/>
            <person name="Wang R."/>
            <person name="Manning V.A."/>
            <person name="Dhillon B."/>
            <person name="Tu Z.J."/>
            <person name="Steffenson B.J."/>
            <person name="Salamov A."/>
            <person name="Sun H."/>
            <person name="Lowry S."/>
            <person name="LaButti K."/>
            <person name="Han J."/>
            <person name="Copeland A."/>
            <person name="Lindquist E."/>
            <person name="Barry K."/>
            <person name="Schmutz J."/>
            <person name="Baker S.E."/>
            <person name="Ciuffetti L.M."/>
            <person name="Grigoriev I.V."/>
            <person name="Zhong S."/>
            <person name="Turgeon B.G."/>
        </authorList>
    </citation>
    <scope>NUCLEOTIDE SEQUENCE [LARGE SCALE GENOMIC DNA]</scope>
    <source>
        <strain evidence="4 5">ATCC 44560</strain>
    </source>
</reference>
<dbReference type="RefSeq" id="XP_007692100.1">
    <property type="nucleotide sequence ID" value="XM_007693910.1"/>
</dbReference>
<feature type="repeat" description="ANK" evidence="3">
    <location>
        <begin position="222"/>
        <end position="254"/>
    </location>
</feature>
<dbReference type="KEGG" id="bor:COCMIDRAFT_8904"/>
<dbReference type="AlphaFoldDB" id="W6ZCA2"/>
<dbReference type="PROSITE" id="PS50297">
    <property type="entry name" value="ANK_REP_REGION"/>
    <property type="match status" value="4"/>
</dbReference>
<keyword evidence="2 3" id="KW-0040">ANK repeat</keyword>
<sequence length="292" mass="32239">MAQRLLDQDTVVTIHPYRANPFYQATRWGNKRMLNMLLERGPDIYELDLRGTAPLHLAVRNGYAESVQLLLNLGANANLMGGQFRYNKVPPHFVPGIGGKQTIQLLVGKGTDLEARDHDGKTPLYISCQSGAIENVRLLLEIGADTWVKDDCGGTLLHAAAYSGSEALMRRFLGEGLDFKAKDNAGETVFHSFAGWRPRAVAIPIIELLISLRRDINEKTSDDSTALMEGVRSQNPKMVQFLVEHGADLYARDTLGRTPLHWATSYCDSNDTTSGFAETIRVLIKTGVNVNA</sequence>
<feature type="repeat" description="ANK" evidence="3">
    <location>
        <begin position="50"/>
        <end position="82"/>
    </location>
</feature>
<feature type="repeat" description="ANK" evidence="3">
    <location>
        <begin position="119"/>
        <end position="151"/>
    </location>
</feature>
<dbReference type="HOGENOM" id="CLU_953127_0_0_1"/>
<dbReference type="GeneID" id="19127397"/>
<dbReference type="STRING" id="930090.W6ZCA2"/>
<feature type="repeat" description="ANK" evidence="3">
    <location>
        <begin position="152"/>
        <end position="184"/>
    </location>
</feature>
<dbReference type="PROSITE" id="PS50088">
    <property type="entry name" value="ANK_REPEAT"/>
    <property type="match status" value="5"/>
</dbReference>
<dbReference type="Proteomes" id="UP000054032">
    <property type="component" value="Unassembled WGS sequence"/>
</dbReference>
<evidence type="ECO:0000256" key="1">
    <source>
        <dbReference type="ARBA" id="ARBA00022737"/>
    </source>
</evidence>
<dbReference type="OrthoDB" id="3945980at2759"/>
<dbReference type="PANTHER" id="PTHR24123">
    <property type="entry name" value="ANKYRIN REPEAT-CONTAINING"/>
    <property type="match status" value="1"/>
</dbReference>
<evidence type="ECO:0000313" key="4">
    <source>
        <dbReference type="EMBL" id="EUC41371.1"/>
    </source>
</evidence>
<name>W6ZCA2_COCMI</name>
<dbReference type="SUPFAM" id="SSF48403">
    <property type="entry name" value="Ankyrin repeat"/>
    <property type="match status" value="1"/>
</dbReference>
<organism evidence="4 5">
    <name type="scientific">Bipolaris oryzae ATCC 44560</name>
    <dbReference type="NCBI Taxonomy" id="930090"/>
    <lineage>
        <taxon>Eukaryota</taxon>
        <taxon>Fungi</taxon>
        <taxon>Dikarya</taxon>
        <taxon>Ascomycota</taxon>
        <taxon>Pezizomycotina</taxon>
        <taxon>Dothideomycetes</taxon>
        <taxon>Pleosporomycetidae</taxon>
        <taxon>Pleosporales</taxon>
        <taxon>Pleosporineae</taxon>
        <taxon>Pleosporaceae</taxon>
        <taxon>Bipolaris</taxon>
    </lineage>
</organism>
<dbReference type="InterPro" id="IPR002110">
    <property type="entry name" value="Ankyrin_rpt"/>
</dbReference>
<dbReference type="SMART" id="SM00248">
    <property type="entry name" value="ANK"/>
    <property type="match status" value="7"/>
</dbReference>
<dbReference type="InterPro" id="IPR036770">
    <property type="entry name" value="Ankyrin_rpt-contain_sf"/>
</dbReference>
<proteinExistence type="predicted"/>
<evidence type="ECO:0000313" key="5">
    <source>
        <dbReference type="Proteomes" id="UP000054032"/>
    </source>
</evidence>